<evidence type="ECO:0000259" key="1">
    <source>
        <dbReference type="Pfam" id="PF07992"/>
    </source>
</evidence>
<dbReference type="KEGG" id="parb:CJU94_39225"/>
<dbReference type="InterPro" id="IPR036188">
    <property type="entry name" value="FAD/NAD-bd_sf"/>
</dbReference>
<dbReference type="SUPFAM" id="SSF51905">
    <property type="entry name" value="FAD/NAD(P)-binding domain"/>
    <property type="match status" value="1"/>
</dbReference>
<proteinExistence type="predicted"/>
<reference evidence="2 3" key="1">
    <citation type="submission" date="2017-08" db="EMBL/GenBank/DDBJ databases">
        <title>Identification and genetic characteristics of simultaneous BTEX- and naphthalene-degrading Paraburkholderia sp. BN5 isolated from petroleum-contaminated soil.</title>
        <authorList>
            <person name="Lee Y."/>
            <person name="Jeon C.O."/>
        </authorList>
    </citation>
    <scope>NUCLEOTIDE SEQUENCE [LARGE SCALE GENOMIC DNA]</scope>
    <source>
        <strain evidence="2 3">BN5</strain>
        <plasmid evidence="2 3">pBN3</plasmid>
    </source>
</reference>
<organism evidence="2 3">
    <name type="scientific">Paraburkholderia aromaticivorans</name>
    <dbReference type="NCBI Taxonomy" id="2026199"/>
    <lineage>
        <taxon>Bacteria</taxon>
        <taxon>Pseudomonadati</taxon>
        <taxon>Pseudomonadota</taxon>
        <taxon>Betaproteobacteria</taxon>
        <taxon>Burkholderiales</taxon>
        <taxon>Burkholderiaceae</taxon>
        <taxon>Paraburkholderia</taxon>
    </lineage>
</organism>
<evidence type="ECO:0000313" key="3">
    <source>
        <dbReference type="Proteomes" id="UP000215158"/>
    </source>
</evidence>
<dbReference type="OrthoDB" id="1145at2"/>
<dbReference type="GO" id="GO:0016491">
    <property type="term" value="F:oxidoreductase activity"/>
    <property type="evidence" value="ECO:0007669"/>
    <property type="project" value="InterPro"/>
</dbReference>
<dbReference type="Pfam" id="PF07992">
    <property type="entry name" value="Pyr_redox_2"/>
    <property type="match status" value="1"/>
</dbReference>
<keyword evidence="2" id="KW-0614">Plasmid</keyword>
<sequence>MNAGVVIVGAGLAGVSAANGLRRRRGFDRPITLINEELALPYDRPPLSKELLCGDRSLADIILHNAEYYFQSRKG</sequence>
<evidence type="ECO:0000313" key="2">
    <source>
        <dbReference type="EMBL" id="ASW04249.1"/>
    </source>
</evidence>
<feature type="domain" description="FAD/NAD(P)-binding" evidence="1">
    <location>
        <begin position="5"/>
        <end position="56"/>
    </location>
</feature>
<dbReference type="Proteomes" id="UP000215158">
    <property type="component" value="Plasmid pBN3"/>
</dbReference>
<protein>
    <recommendedName>
        <fullName evidence="1">FAD/NAD(P)-binding domain-containing protein</fullName>
    </recommendedName>
</protein>
<keyword evidence="3" id="KW-1185">Reference proteome</keyword>
<name>A0A248VYY4_9BURK</name>
<dbReference type="EMBL" id="CP022993">
    <property type="protein sequence ID" value="ASW04249.1"/>
    <property type="molecule type" value="Genomic_DNA"/>
</dbReference>
<dbReference type="AlphaFoldDB" id="A0A248VYY4"/>
<dbReference type="Gene3D" id="3.50.50.60">
    <property type="entry name" value="FAD/NAD(P)-binding domain"/>
    <property type="match status" value="1"/>
</dbReference>
<geneLocation type="plasmid" evidence="2 3">
    <name>pBN3</name>
</geneLocation>
<accession>A0A248VYY4</accession>
<dbReference type="InterPro" id="IPR023753">
    <property type="entry name" value="FAD/NAD-binding_dom"/>
</dbReference>
<gene>
    <name evidence="2" type="ORF">CJU94_39225</name>
</gene>